<dbReference type="EMBL" id="LSKU01000001">
    <property type="protein sequence ID" value="KXG43881.1"/>
    <property type="molecule type" value="Genomic_DNA"/>
</dbReference>
<evidence type="ECO:0008006" key="5">
    <source>
        <dbReference type="Google" id="ProtNLM"/>
    </source>
</evidence>
<dbReference type="Proteomes" id="UP000070352">
    <property type="component" value="Unassembled WGS sequence"/>
</dbReference>
<keyword evidence="4" id="KW-1185">Reference proteome</keyword>
<feature type="region of interest" description="Disordered" evidence="1">
    <location>
        <begin position="34"/>
        <end position="55"/>
    </location>
</feature>
<feature type="signal peptide" evidence="2">
    <location>
        <begin position="1"/>
        <end position="24"/>
    </location>
</feature>
<gene>
    <name evidence="3" type="ORF">U473_07580</name>
</gene>
<evidence type="ECO:0000313" key="4">
    <source>
        <dbReference type="Proteomes" id="UP000070352"/>
    </source>
</evidence>
<organism evidence="3 4">
    <name type="scientific">Tepidibacillus decaturensis</name>
    <dbReference type="NCBI Taxonomy" id="1413211"/>
    <lineage>
        <taxon>Bacteria</taxon>
        <taxon>Bacillati</taxon>
        <taxon>Bacillota</taxon>
        <taxon>Bacilli</taxon>
        <taxon>Bacillales</taxon>
        <taxon>Bacillaceae</taxon>
        <taxon>Tepidibacillus</taxon>
    </lineage>
</organism>
<comment type="caution">
    <text evidence="3">The sequence shown here is derived from an EMBL/GenBank/DDBJ whole genome shotgun (WGS) entry which is preliminary data.</text>
</comment>
<dbReference type="OrthoDB" id="1954422at2"/>
<evidence type="ECO:0000256" key="2">
    <source>
        <dbReference type="SAM" id="SignalP"/>
    </source>
</evidence>
<keyword evidence="2" id="KW-0732">Signal</keyword>
<dbReference type="PROSITE" id="PS51257">
    <property type="entry name" value="PROKAR_LIPOPROTEIN"/>
    <property type="match status" value="1"/>
</dbReference>
<evidence type="ECO:0000256" key="1">
    <source>
        <dbReference type="SAM" id="MobiDB-lite"/>
    </source>
</evidence>
<dbReference type="AlphaFoldDB" id="A0A135L4J5"/>
<reference evidence="3 4" key="1">
    <citation type="submission" date="2016-02" db="EMBL/GenBank/DDBJ databases">
        <title>Draft Genome for Tepidibacillus decaturensis nov. sp. Strain Z9, an Anaerobic, Moderately Thermophilic and Heterotrophic Bacterium from Deep Subsurface of the Illinois Basin, USA.</title>
        <authorList>
            <person name="Dong Y."/>
            <person name="Chang J.Y."/>
            <person name="Sanford R."/>
            <person name="Fouke B.W."/>
        </authorList>
    </citation>
    <scope>NUCLEOTIDE SEQUENCE [LARGE SCALE GENOMIC DNA]</scope>
    <source>
        <strain evidence="3 4">Z9</strain>
    </source>
</reference>
<proteinExistence type="predicted"/>
<name>A0A135L4J5_9BACI</name>
<dbReference type="RefSeq" id="WP_068724933.1">
    <property type="nucleotide sequence ID" value="NZ_LSKU01000001.1"/>
</dbReference>
<feature type="compositionally biased region" description="Polar residues" evidence="1">
    <location>
        <begin position="39"/>
        <end position="55"/>
    </location>
</feature>
<feature type="chain" id="PRO_5039057535" description="Lipoprotein SmpA/OmlA domain-containing protein" evidence="2">
    <location>
        <begin position="25"/>
        <end position="297"/>
    </location>
</feature>
<evidence type="ECO:0000313" key="3">
    <source>
        <dbReference type="EMBL" id="KXG43881.1"/>
    </source>
</evidence>
<sequence length="297" mass="33905">MKSFSKIIIGLLLLSLLLTGCNLFDNDSQKHLVEPQVPENPQTPKNPQNPSSGTVNTLQEAFPTSLIFKKPQDFMEIIIPGFRIGLTKEQIQEKLGKPNLVQSKQIEWQNLEEWIYDDVNGYRLELQFDERNQLINFQLSKYLTARGIVPTILNRQVPTPGSPLTYSELGFQEVILGSTVDEVTGHFDQPMMAYMSYDEMYGYDLAMVYQGITVHALLETEEPYVHLIETNDDGLIPTDRGIQVGSSVDEVIKQYGPPSYDWRETGDLIYSTDDYWFAIKFKIEDDKVQSISIYEAS</sequence>
<protein>
    <recommendedName>
        <fullName evidence="5">Lipoprotein SmpA/OmlA domain-containing protein</fullName>
    </recommendedName>
</protein>
<accession>A0A135L4J5</accession>
<dbReference type="STRING" id="1413211.U473_07580"/>